<feature type="domain" description="Poly-beta-hydroxybutyrate polymerase N-terminal" evidence="5">
    <location>
        <begin position="99"/>
        <end position="269"/>
    </location>
</feature>
<dbReference type="SUPFAM" id="SSF53474">
    <property type="entry name" value="alpha/beta-Hydrolases"/>
    <property type="match status" value="1"/>
</dbReference>
<dbReference type="PANTHER" id="PTHR36837">
    <property type="entry name" value="POLY(3-HYDROXYALKANOATE) POLYMERASE SUBUNIT PHAC"/>
    <property type="match status" value="1"/>
</dbReference>
<dbReference type="Pfam" id="PF07167">
    <property type="entry name" value="PhaC_N"/>
    <property type="match status" value="1"/>
</dbReference>
<reference evidence="6 7" key="1">
    <citation type="submission" date="2023-06" db="EMBL/GenBank/DDBJ databases">
        <title>Alteromonas sp. ASW11-36 isolated from intertidal sand.</title>
        <authorList>
            <person name="Li Y."/>
        </authorList>
    </citation>
    <scope>NUCLEOTIDE SEQUENCE [LARGE SCALE GENOMIC DNA]</scope>
    <source>
        <strain evidence="6 7">ASW11-36</strain>
    </source>
</reference>
<evidence type="ECO:0000256" key="4">
    <source>
        <dbReference type="ARBA" id="ARBA00023315"/>
    </source>
</evidence>
<name>A0ABT7T1I3_9ALTE</name>
<comment type="caution">
    <text evidence="6">The sequence shown here is derived from an EMBL/GenBank/DDBJ whole genome shotgun (WGS) entry which is preliminary data.</text>
</comment>
<keyword evidence="3" id="KW-0808">Transferase</keyword>
<gene>
    <name evidence="6" type="primary">phaC</name>
    <name evidence="6" type="ORF">QTP81_16895</name>
</gene>
<evidence type="ECO:0000259" key="5">
    <source>
        <dbReference type="Pfam" id="PF07167"/>
    </source>
</evidence>
<proteinExistence type="predicted"/>
<dbReference type="InterPro" id="IPR029058">
    <property type="entry name" value="AB_hydrolase_fold"/>
</dbReference>
<dbReference type="Gene3D" id="3.40.50.1820">
    <property type="entry name" value="alpha/beta hydrolase"/>
    <property type="match status" value="1"/>
</dbReference>
<evidence type="ECO:0000313" key="7">
    <source>
        <dbReference type="Proteomes" id="UP001234343"/>
    </source>
</evidence>
<keyword evidence="7" id="KW-1185">Reference proteome</keyword>
<evidence type="ECO:0000256" key="1">
    <source>
        <dbReference type="ARBA" id="ARBA00004496"/>
    </source>
</evidence>
<dbReference type="EMBL" id="JAUCBP010000013">
    <property type="protein sequence ID" value="MDM7862287.1"/>
    <property type="molecule type" value="Genomic_DNA"/>
</dbReference>
<organism evidence="6 7">
    <name type="scientific">Alteromonas arenosi</name>
    <dbReference type="NCBI Taxonomy" id="3055817"/>
    <lineage>
        <taxon>Bacteria</taxon>
        <taxon>Pseudomonadati</taxon>
        <taxon>Pseudomonadota</taxon>
        <taxon>Gammaproteobacteria</taxon>
        <taxon>Alteromonadales</taxon>
        <taxon>Alteromonadaceae</taxon>
        <taxon>Alteromonas/Salinimonas group</taxon>
        <taxon>Alteromonas</taxon>
    </lineage>
</organism>
<dbReference type="Proteomes" id="UP001234343">
    <property type="component" value="Unassembled WGS sequence"/>
</dbReference>
<accession>A0ABT7T1I3</accession>
<keyword evidence="2" id="KW-0963">Cytoplasm</keyword>
<protein>
    <submittedName>
        <fullName evidence="6">Class I poly(R)-hydroxyalkanoic acid synthase</fullName>
    </submittedName>
</protein>
<dbReference type="InterPro" id="IPR010941">
    <property type="entry name" value="PhaC_N"/>
</dbReference>
<dbReference type="PANTHER" id="PTHR36837:SF5">
    <property type="entry name" value="POLY-3-HYDROXYBUTYRATE SYNTHASE"/>
    <property type="match status" value="1"/>
</dbReference>
<comment type="subcellular location">
    <subcellularLocation>
        <location evidence="1">Cytoplasm</location>
    </subcellularLocation>
</comment>
<dbReference type="RefSeq" id="WP_289367189.1">
    <property type="nucleotide sequence ID" value="NZ_JAUCBP010000013.1"/>
</dbReference>
<keyword evidence="4" id="KW-0012">Acyltransferase</keyword>
<dbReference type="InterPro" id="IPR010963">
    <property type="entry name" value="PHA_synth_I"/>
</dbReference>
<sequence length="593" mass="66915">MQAHTQDELFSQLEQYATVFSSKVQEILSASLNPVVDGEPQTTLDSLQSMLNSDCDIDTQALLQSQLDFMQKQNDLWQQASKAMMGQEYHEVTHEAKSDKRFNHADWQQNPVFNYIRQAYLLNSELLENTIGAVRFKDKKIADKVQFYTRQYINSVAPTNYLFSNPQVCEELLASEGESLLKGMQNFMHDLEQSPLEAFKITQTDDSAFTLGEDLATTPGSIVFENDICQLIHYRPITTETFAEPVLFVPPFINKYYILDLDEQKSMVRGLLAEGHAVFMISWVNPDASLAERDFVDYMKYGPVACLDAVTEITQAPKINAVGFCIGGTLLSMTTAWLRAQGDERIQSLTLLTTLLDFSEPGEIGNYLSEDMVPVLEQTAAMKGVYDGRILGLSFSLLRENNLFWSFFINNYLRGKDPAAFDILYWNSDATNIPAACFKQYLHFSYLENQLCQPGQIVIDDIPVDLANIDVPVYFLATIADHIVLWESAYKGTQLLGGDCRFTLAGSGHLAGVINPPKTGKYPHWRNTELPENAEQWLEGAEEHQGSWWPDWHQWLNDKSAGKVESLQPGSHAAYPEIEPAPGRYVRVRLGDS</sequence>
<evidence type="ECO:0000256" key="2">
    <source>
        <dbReference type="ARBA" id="ARBA00022490"/>
    </source>
</evidence>
<evidence type="ECO:0000256" key="3">
    <source>
        <dbReference type="ARBA" id="ARBA00022679"/>
    </source>
</evidence>
<evidence type="ECO:0000313" key="6">
    <source>
        <dbReference type="EMBL" id="MDM7862287.1"/>
    </source>
</evidence>
<dbReference type="NCBIfam" id="TIGR01838">
    <property type="entry name" value="PHA_synth_I"/>
    <property type="match status" value="1"/>
</dbReference>
<dbReference type="InterPro" id="IPR051321">
    <property type="entry name" value="PHA/PHB_synthase"/>
</dbReference>